<dbReference type="EMBL" id="VDFR01000112">
    <property type="protein sequence ID" value="TNC39873.1"/>
    <property type="molecule type" value="Genomic_DNA"/>
</dbReference>
<gene>
    <name evidence="3" type="ORF">FHE65_21955</name>
    <name evidence="2" type="ORF">FHE65_23620</name>
</gene>
<dbReference type="PANTHER" id="PTHR36124:SF1">
    <property type="entry name" value="ER-BOUND OXYGENASE MPAB_MPAB'_RUBBER OXYGENASE CATALYTIC DOMAIN-CONTAINING PROTEIN"/>
    <property type="match status" value="1"/>
</dbReference>
<dbReference type="RefSeq" id="WP_139106592.1">
    <property type="nucleotide sequence ID" value="NZ_VDFR01000103.1"/>
</dbReference>
<comment type="caution">
    <text evidence="2">The sequence shown here is derived from an EMBL/GenBank/DDBJ whole genome shotgun (WGS) entry which is preliminary data.</text>
</comment>
<dbReference type="PANTHER" id="PTHR36124">
    <property type="match status" value="1"/>
</dbReference>
<evidence type="ECO:0000313" key="3">
    <source>
        <dbReference type="EMBL" id="TNC41766.1"/>
    </source>
</evidence>
<dbReference type="OrthoDB" id="836517at2"/>
<evidence type="ECO:0000259" key="1">
    <source>
        <dbReference type="Pfam" id="PF09995"/>
    </source>
</evidence>
<organism evidence="2 4">
    <name type="scientific">Mumia zhuanghuii</name>
    <dbReference type="NCBI Taxonomy" id="2585211"/>
    <lineage>
        <taxon>Bacteria</taxon>
        <taxon>Bacillati</taxon>
        <taxon>Actinomycetota</taxon>
        <taxon>Actinomycetes</taxon>
        <taxon>Propionibacteriales</taxon>
        <taxon>Nocardioidaceae</taxon>
        <taxon>Mumia</taxon>
    </lineage>
</organism>
<evidence type="ECO:0000313" key="4">
    <source>
        <dbReference type="Proteomes" id="UP000306740"/>
    </source>
</evidence>
<protein>
    <submittedName>
        <fullName evidence="2">DUF2236 domain-containing protein</fullName>
    </submittedName>
</protein>
<dbReference type="GO" id="GO:0016491">
    <property type="term" value="F:oxidoreductase activity"/>
    <property type="evidence" value="ECO:0007669"/>
    <property type="project" value="InterPro"/>
</dbReference>
<feature type="domain" description="ER-bound oxygenase mpaB/mpaB'/Rubber oxygenase catalytic" evidence="1">
    <location>
        <begin position="62"/>
        <end position="250"/>
    </location>
</feature>
<sequence length="295" mass="33885">MVRTDPTPPRGLDRFRRDAWSRVIATLDPVVDYERISVINARYEFPWDIQQALSFALFRTFAVPSIGVLLHETQEFTERTQKRHDDTVLVLDAVIEDGLESPKGRTAVRRMNQMHGAYDISNDDLRYVLATFVVTPVRWIADYGWRDLTPAEIDASTRSYVRMGELMGIKGIPTSYEDFEALLDEYERTRFAFDTRSREVADATLALLCSYYPKALRRVVEVFSRAIMDDHVREAFGYPTPPRAVVALSRGALKLRGRVLRFAPPRIRPSRPEDRGVVRTYLPGGYRIEDLGTHV</sequence>
<evidence type="ECO:0000313" key="2">
    <source>
        <dbReference type="EMBL" id="TNC39873.1"/>
    </source>
</evidence>
<reference evidence="2 4" key="1">
    <citation type="submission" date="2019-05" db="EMBL/GenBank/DDBJ databases">
        <title>Mumia sp. nov., isolated from the intestinal contents of plateau pika (Ochotona curzoniae) in the Qinghai-Tibet plateau of China.</title>
        <authorList>
            <person name="Tian Z."/>
        </authorList>
    </citation>
    <scope>NUCLEOTIDE SEQUENCE [LARGE SCALE GENOMIC DNA]</scope>
    <source>
        <strain evidence="4">527</strain>
        <strain evidence="2">Z527</strain>
    </source>
</reference>
<dbReference type="InterPro" id="IPR046366">
    <property type="entry name" value="MPAB"/>
</dbReference>
<accession>A0A5C4MF10</accession>
<dbReference type="EMBL" id="VDFR01000103">
    <property type="protein sequence ID" value="TNC41766.1"/>
    <property type="molecule type" value="Genomic_DNA"/>
</dbReference>
<dbReference type="Pfam" id="PF09995">
    <property type="entry name" value="MPAB_Lcp_cat"/>
    <property type="match status" value="1"/>
</dbReference>
<dbReference type="AlphaFoldDB" id="A0A5C4MF10"/>
<dbReference type="Proteomes" id="UP000306740">
    <property type="component" value="Unassembled WGS sequence"/>
</dbReference>
<dbReference type="InterPro" id="IPR018713">
    <property type="entry name" value="MPAB/Lcp_cat_dom"/>
</dbReference>
<name>A0A5C4MF10_9ACTN</name>
<proteinExistence type="predicted"/>